<evidence type="ECO:0000256" key="5">
    <source>
        <dbReference type="HAMAP-Rule" id="MF_01178"/>
    </source>
</evidence>
<keyword evidence="7" id="KW-1185">Reference proteome</keyword>
<organism evidence="6 7">
    <name type="scientific">Vibrio aerogenes CECT 7868</name>
    <dbReference type="NCBI Taxonomy" id="1216006"/>
    <lineage>
        <taxon>Bacteria</taxon>
        <taxon>Pseudomonadati</taxon>
        <taxon>Pseudomonadota</taxon>
        <taxon>Gammaproteobacteria</taxon>
        <taxon>Vibrionales</taxon>
        <taxon>Vibrionaceae</taxon>
        <taxon>Vibrio</taxon>
    </lineage>
</organism>
<comment type="function">
    <text evidence="5">Binds to the sigma-S subunit of RNA polymerase, activating expression of sigma-S-regulated genes. Stimulates RNA polymerase holoenzyme formation and may bind to several other sigma factors, such as sigma-70 and sigma-32.</text>
</comment>
<sequence length="129" mass="15352">MSQLVKEPTHHRLNIAFKSLGPYLREEKYNDGVYLFDCLAVCIDDKQSPEQREFWGWWMALKFDNNLFEASYATGRFDLEGKWVDETPEEVVMEEVIRTREVFHEKLVKMLRDKFSCDVKIVEPLVETK</sequence>
<evidence type="ECO:0000313" key="6">
    <source>
        <dbReference type="EMBL" id="SHH87390.1"/>
    </source>
</evidence>
<comment type="similarity">
    <text evidence="5">Belongs to the Crl family.</text>
</comment>
<dbReference type="EMBL" id="FQXZ01000007">
    <property type="protein sequence ID" value="SHH87390.1"/>
    <property type="molecule type" value="Genomic_DNA"/>
</dbReference>
<evidence type="ECO:0000256" key="2">
    <source>
        <dbReference type="ARBA" id="ARBA00023015"/>
    </source>
</evidence>
<keyword evidence="3 5" id="KW-0010">Activator</keyword>
<evidence type="ECO:0000256" key="1">
    <source>
        <dbReference type="ARBA" id="ARBA00022490"/>
    </source>
</evidence>
<keyword evidence="2 5" id="KW-0805">Transcription regulation</keyword>
<protein>
    <recommendedName>
        <fullName evidence="5">Sigma factor-binding protein Crl</fullName>
    </recommendedName>
</protein>
<reference evidence="6 7" key="1">
    <citation type="submission" date="2016-11" db="EMBL/GenBank/DDBJ databases">
        <authorList>
            <person name="Jaros S."/>
            <person name="Januszkiewicz K."/>
            <person name="Wedrychowicz H."/>
        </authorList>
    </citation>
    <scope>NUCLEOTIDE SEQUENCE [LARGE SCALE GENOMIC DNA]</scope>
    <source>
        <strain evidence="6 7">CECT 7868</strain>
    </source>
</reference>
<accession>A0A1M5WIL4</accession>
<evidence type="ECO:0000313" key="7">
    <source>
        <dbReference type="Proteomes" id="UP000184608"/>
    </source>
</evidence>
<evidence type="ECO:0000256" key="3">
    <source>
        <dbReference type="ARBA" id="ARBA00023159"/>
    </source>
</evidence>
<comment type="subcellular location">
    <subcellularLocation>
        <location evidence="5">Cytoplasm</location>
    </subcellularLocation>
</comment>
<evidence type="ECO:0000256" key="4">
    <source>
        <dbReference type="ARBA" id="ARBA00023163"/>
    </source>
</evidence>
<dbReference type="InterPro" id="IPR009986">
    <property type="entry name" value="Tscrpt_reg_Crl"/>
</dbReference>
<dbReference type="GO" id="GO:0005737">
    <property type="term" value="C:cytoplasm"/>
    <property type="evidence" value="ECO:0007669"/>
    <property type="project" value="UniProtKB-SubCell"/>
</dbReference>
<dbReference type="InterPro" id="IPR038208">
    <property type="entry name" value="Tscrpt_reg_Crl_sf"/>
</dbReference>
<dbReference type="NCBIfam" id="NF008217">
    <property type="entry name" value="PRK10984.1"/>
    <property type="match status" value="1"/>
</dbReference>
<dbReference type="RefSeq" id="WP_073602517.1">
    <property type="nucleotide sequence ID" value="NZ_FQXZ01000007.1"/>
</dbReference>
<name>A0A1M5WIL4_9VIBR</name>
<dbReference type="AlphaFoldDB" id="A0A1M5WIL4"/>
<feature type="region of interest" description="Essential for activity" evidence="5">
    <location>
        <begin position="100"/>
        <end position="123"/>
    </location>
</feature>
<dbReference type="Proteomes" id="UP000184608">
    <property type="component" value="Unassembled WGS sequence"/>
</dbReference>
<proteinExistence type="inferred from homology"/>
<dbReference type="HAMAP" id="MF_01178">
    <property type="entry name" value="Crl"/>
    <property type="match status" value="1"/>
</dbReference>
<dbReference type="GO" id="GO:0045893">
    <property type="term" value="P:positive regulation of DNA-templated transcription"/>
    <property type="evidence" value="ECO:0007669"/>
    <property type="project" value="UniProtKB-UniRule"/>
</dbReference>
<dbReference type="OrthoDB" id="6428303at2"/>
<dbReference type="STRING" id="1216006.VA7868_00748"/>
<keyword evidence="1 5" id="KW-0963">Cytoplasm</keyword>
<dbReference type="Gene3D" id="3.30.310.230">
    <property type="entry name" value="Sigma factor-binding protein Crl monomer"/>
    <property type="match status" value="1"/>
</dbReference>
<keyword evidence="4 5" id="KW-0804">Transcription</keyword>
<dbReference type="Pfam" id="PF07417">
    <property type="entry name" value="Crl"/>
    <property type="match status" value="1"/>
</dbReference>
<gene>
    <name evidence="5 6" type="primary">crl</name>
    <name evidence="6" type="ORF">VA7868_00748</name>
</gene>